<gene>
    <name evidence="7" type="ORF">FRZ61_10030</name>
</gene>
<keyword evidence="2 4" id="KW-0479">Metal-binding</keyword>
<evidence type="ECO:0000256" key="4">
    <source>
        <dbReference type="PROSITE-ProRule" id="PRU00433"/>
    </source>
</evidence>
<dbReference type="GO" id="GO:0046872">
    <property type="term" value="F:metal ion binding"/>
    <property type="evidence" value="ECO:0007669"/>
    <property type="project" value="UniProtKB-KW"/>
</dbReference>
<protein>
    <submittedName>
        <fullName evidence="7">Cytochrome c</fullName>
    </submittedName>
</protein>
<dbReference type="Gene3D" id="1.10.760.10">
    <property type="entry name" value="Cytochrome c-like domain"/>
    <property type="match status" value="1"/>
</dbReference>
<dbReference type="EMBL" id="CP042582">
    <property type="protein sequence ID" value="QEX21082.1"/>
    <property type="molecule type" value="Genomic_DNA"/>
</dbReference>
<evidence type="ECO:0000259" key="6">
    <source>
        <dbReference type="PROSITE" id="PS51007"/>
    </source>
</evidence>
<dbReference type="PANTHER" id="PTHR35008:SF4">
    <property type="entry name" value="BLL4482 PROTEIN"/>
    <property type="match status" value="1"/>
</dbReference>
<accession>A0A5J6MTR5</accession>
<dbReference type="OrthoDB" id="9811281at2"/>
<sequence>MPTIKTQLPARAAILALAFGLAGFGLVGATAAQAESKVERGRYLATIMDCGGCHTPGAMTPQPDLTHPLGGSDLGFEIPGLGVFYPPNLTPDQETGLGHWSEAEIIDAVRKGVRPDGRELAPIMPWHSYGALTDADAKALVAYLKSLPPFPHKVPGPFGPQEKPTAPYFTVAVPQ</sequence>
<reference evidence="7 8" key="1">
    <citation type="submission" date="2019-08" db="EMBL/GenBank/DDBJ databases">
        <title>Hyperibacter terrae gen. nov., sp. nov. and Hyperibacter viscosus sp. nov., two new members in the family Rhodospirillaceae isolated from the rhizosphere of Hypericum perforatum.</title>
        <authorList>
            <person name="Noviana Z."/>
        </authorList>
    </citation>
    <scope>NUCLEOTIDE SEQUENCE [LARGE SCALE GENOMIC DNA]</scope>
    <source>
        <strain evidence="7 8">R5959</strain>
    </source>
</reference>
<dbReference type="AlphaFoldDB" id="A0A5J6MTR5"/>
<dbReference type="RefSeq" id="WP_151115361.1">
    <property type="nucleotide sequence ID" value="NZ_CP042582.1"/>
</dbReference>
<keyword evidence="8" id="KW-1185">Reference proteome</keyword>
<evidence type="ECO:0000313" key="8">
    <source>
        <dbReference type="Proteomes" id="UP000325797"/>
    </source>
</evidence>
<dbReference type="GO" id="GO:0009055">
    <property type="term" value="F:electron transfer activity"/>
    <property type="evidence" value="ECO:0007669"/>
    <property type="project" value="InterPro"/>
</dbReference>
<feature type="chain" id="PRO_5023826631" evidence="5">
    <location>
        <begin position="35"/>
        <end position="175"/>
    </location>
</feature>
<evidence type="ECO:0000313" key="7">
    <source>
        <dbReference type="EMBL" id="QEX21082.1"/>
    </source>
</evidence>
<dbReference type="Proteomes" id="UP000325797">
    <property type="component" value="Chromosome"/>
</dbReference>
<proteinExistence type="predicted"/>
<feature type="signal peptide" evidence="5">
    <location>
        <begin position="1"/>
        <end position="34"/>
    </location>
</feature>
<dbReference type="SUPFAM" id="SSF46626">
    <property type="entry name" value="Cytochrome c"/>
    <property type="match status" value="1"/>
</dbReference>
<dbReference type="InterPro" id="IPR051459">
    <property type="entry name" value="Cytochrome_c-type_DH"/>
</dbReference>
<keyword evidence="5" id="KW-0732">Signal</keyword>
<dbReference type="InterPro" id="IPR009056">
    <property type="entry name" value="Cyt_c-like_dom"/>
</dbReference>
<feature type="domain" description="Cytochrome c" evidence="6">
    <location>
        <begin position="36"/>
        <end position="148"/>
    </location>
</feature>
<dbReference type="InterPro" id="IPR036909">
    <property type="entry name" value="Cyt_c-like_dom_sf"/>
</dbReference>
<organism evidence="7 8">
    <name type="scientific">Hypericibacter adhaerens</name>
    <dbReference type="NCBI Taxonomy" id="2602016"/>
    <lineage>
        <taxon>Bacteria</taxon>
        <taxon>Pseudomonadati</taxon>
        <taxon>Pseudomonadota</taxon>
        <taxon>Alphaproteobacteria</taxon>
        <taxon>Rhodospirillales</taxon>
        <taxon>Dongiaceae</taxon>
        <taxon>Hypericibacter</taxon>
    </lineage>
</organism>
<dbReference type="GO" id="GO:0020037">
    <property type="term" value="F:heme binding"/>
    <property type="evidence" value="ECO:0007669"/>
    <property type="project" value="InterPro"/>
</dbReference>
<dbReference type="PANTHER" id="PTHR35008">
    <property type="entry name" value="BLL4482 PROTEIN-RELATED"/>
    <property type="match status" value="1"/>
</dbReference>
<dbReference type="KEGG" id="hadh:FRZ61_10030"/>
<dbReference type="PROSITE" id="PS51007">
    <property type="entry name" value="CYTC"/>
    <property type="match status" value="1"/>
</dbReference>
<keyword evidence="1 4" id="KW-0349">Heme</keyword>
<dbReference type="Pfam" id="PF00034">
    <property type="entry name" value="Cytochrom_C"/>
    <property type="match status" value="1"/>
</dbReference>
<evidence type="ECO:0000256" key="5">
    <source>
        <dbReference type="SAM" id="SignalP"/>
    </source>
</evidence>
<name>A0A5J6MTR5_9PROT</name>
<evidence type="ECO:0000256" key="1">
    <source>
        <dbReference type="ARBA" id="ARBA00022617"/>
    </source>
</evidence>
<evidence type="ECO:0000256" key="3">
    <source>
        <dbReference type="ARBA" id="ARBA00023004"/>
    </source>
</evidence>
<evidence type="ECO:0000256" key="2">
    <source>
        <dbReference type="ARBA" id="ARBA00022723"/>
    </source>
</evidence>
<keyword evidence="3 4" id="KW-0408">Iron</keyword>